<accession>A0A1H3Z2H0</accession>
<name>A0A1H3Z2H0_9ACTO</name>
<dbReference type="Gene3D" id="1.25.60.10">
    <property type="entry name" value="MgtE N-terminal domain-like"/>
    <property type="match status" value="1"/>
</dbReference>
<dbReference type="AlphaFoldDB" id="A0A1H3Z2H0"/>
<dbReference type="InterPro" id="IPR000644">
    <property type="entry name" value="CBS_dom"/>
</dbReference>
<proteinExistence type="predicted"/>
<dbReference type="SUPFAM" id="SSF158791">
    <property type="entry name" value="MgtE N-terminal domain-like"/>
    <property type="match status" value="1"/>
</dbReference>
<dbReference type="InterPro" id="IPR046342">
    <property type="entry name" value="CBS_dom_sf"/>
</dbReference>
<evidence type="ECO:0000313" key="3">
    <source>
        <dbReference type="EMBL" id="SEA17534.1"/>
    </source>
</evidence>
<dbReference type="CDD" id="cd04606">
    <property type="entry name" value="CBS_pair_Mg_transporter"/>
    <property type="match status" value="1"/>
</dbReference>
<organism evidence="3 4">
    <name type="scientific">Bowdeniella nasicola</name>
    <dbReference type="NCBI Taxonomy" id="208480"/>
    <lineage>
        <taxon>Bacteria</taxon>
        <taxon>Bacillati</taxon>
        <taxon>Actinomycetota</taxon>
        <taxon>Actinomycetes</taxon>
        <taxon>Actinomycetales</taxon>
        <taxon>Actinomycetaceae</taxon>
        <taxon>Bowdeniella</taxon>
    </lineage>
</organism>
<dbReference type="Gene3D" id="3.10.580.10">
    <property type="entry name" value="CBS-domain"/>
    <property type="match status" value="1"/>
</dbReference>
<dbReference type="RefSeq" id="WP_092563201.1">
    <property type="nucleotide sequence ID" value="NZ_FNQV01000005.1"/>
</dbReference>
<dbReference type="Proteomes" id="UP000199288">
    <property type="component" value="Unassembled WGS sequence"/>
</dbReference>
<gene>
    <name evidence="3" type="ORF">SAMN02910418_01067</name>
</gene>
<dbReference type="InterPro" id="IPR006669">
    <property type="entry name" value="MgtE_transporter"/>
</dbReference>
<keyword evidence="4" id="KW-1185">Reference proteome</keyword>
<dbReference type="GO" id="GO:0015095">
    <property type="term" value="F:magnesium ion transmembrane transporter activity"/>
    <property type="evidence" value="ECO:0007669"/>
    <property type="project" value="InterPro"/>
</dbReference>
<evidence type="ECO:0000313" key="4">
    <source>
        <dbReference type="Proteomes" id="UP000199288"/>
    </source>
</evidence>
<evidence type="ECO:0000259" key="2">
    <source>
        <dbReference type="PROSITE" id="PS51371"/>
    </source>
</evidence>
<feature type="domain" description="CBS" evidence="2">
    <location>
        <begin position="356"/>
        <end position="416"/>
    </location>
</feature>
<dbReference type="Pfam" id="PF00571">
    <property type="entry name" value="CBS"/>
    <property type="match status" value="1"/>
</dbReference>
<dbReference type="Pfam" id="PF03448">
    <property type="entry name" value="MgtE_N"/>
    <property type="match status" value="1"/>
</dbReference>
<dbReference type="SUPFAM" id="SSF54631">
    <property type="entry name" value="CBS-domain pair"/>
    <property type="match status" value="1"/>
</dbReference>
<dbReference type="InterPro" id="IPR006668">
    <property type="entry name" value="Mg_transptr_MgtE_intracell_dom"/>
</dbReference>
<dbReference type="PANTHER" id="PTHR43773">
    <property type="entry name" value="MAGNESIUM TRANSPORTER MGTE"/>
    <property type="match status" value="1"/>
</dbReference>
<dbReference type="EMBL" id="FNQV01000005">
    <property type="protein sequence ID" value="SEA17534.1"/>
    <property type="molecule type" value="Genomic_DNA"/>
</dbReference>
<dbReference type="Pfam" id="PF26205">
    <property type="entry name" value="SH3_actinomycetes"/>
    <property type="match status" value="1"/>
</dbReference>
<reference evidence="4" key="1">
    <citation type="submission" date="2016-10" db="EMBL/GenBank/DDBJ databases">
        <authorList>
            <person name="Varghese N."/>
            <person name="Submissions S."/>
        </authorList>
    </citation>
    <scope>NUCLEOTIDE SEQUENCE [LARGE SCALE GENOMIC DNA]</scope>
    <source>
        <strain evidence="4">KPR-1</strain>
    </source>
</reference>
<evidence type="ECO:0000256" key="1">
    <source>
        <dbReference type="PROSITE-ProRule" id="PRU00703"/>
    </source>
</evidence>
<dbReference type="InterPro" id="IPR058838">
    <property type="entry name" value="SH3_actinomycetes"/>
</dbReference>
<dbReference type="SMART" id="SM00924">
    <property type="entry name" value="MgtE_N"/>
    <property type="match status" value="1"/>
</dbReference>
<dbReference type="PROSITE" id="PS51371">
    <property type="entry name" value="CBS"/>
    <property type="match status" value="1"/>
</dbReference>
<dbReference type="OrthoDB" id="9764830at2"/>
<dbReference type="InterPro" id="IPR038076">
    <property type="entry name" value="MgtE_N_sf"/>
</dbReference>
<dbReference type="GO" id="GO:0016020">
    <property type="term" value="C:membrane"/>
    <property type="evidence" value="ECO:0007669"/>
    <property type="project" value="InterPro"/>
</dbReference>
<keyword evidence="1" id="KW-0129">CBS domain</keyword>
<sequence>MTASPVSTQQRVFVARLVGTAVFDPLGDQVGRVHDVVVIFDARSLPRAIGLVVEVTGRRRVFVPLTRVTSISAGAVITTGLLNIRRFQLRSVETLVAGELFERSVTFRDGSGEAIVKDVAIEQQRNGDWHVSALAVVRKNTIGLFRRGHSVVVAPNEITGLEDQLARQGAASLLASFAGLKPADIADLVRDLPEERRIEVAHEMSDDALADVLEELGEEYRVSIVQALEPRRAADVLDVMQPDDAADLVSELPTDIAAELLELMEPEEAADVRRLLAYEEHTAGGLMTTEPVILPPDATVAGLLAHVRRQDVPPALAAMAYIVRPPLEVPTGKLLGVVHIQRALREPPQTLVGTILDTSVEPLDVTDTIGTITRLLATYNLTAMPVVDEAGRLLGAVSVDDVLDHLLPEDWRDADETQTDDEMDRWADG</sequence>
<protein>
    <submittedName>
        <fullName evidence="3">CBS domain-containing protein</fullName>
    </submittedName>
</protein>
<dbReference type="PANTHER" id="PTHR43773:SF1">
    <property type="entry name" value="MAGNESIUM TRANSPORTER MGTE"/>
    <property type="match status" value="1"/>
</dbReference>